<keyword evidence="2" id="KW-0186">Copper</keyword>
<gene>
    <name evidence="4" type="ORF">JOC74_000843</name>
</gene>
<dbReference type="Gene3D" id="3.40.30.10">
    <property type="entry name" value="Glutaredoxin"/>
    <property type="match status" value="1"/>
</dbReference>
<name>A0ABS4CSP8_9BACI</name>
<dbReference type="PANTHER" id="PTHR12151:SF25">
    <property type="entry name" value="LINALOOL DEHYDRATASE_ISOMERASE DOMAIN-CONTAINING PROTEIN"/>
    <property type="match status" value="1"/>
</dbReference>
<protein>
    <submittedName>
        <fullName evidence="4">Protein SCO1/2</fullName>
    </submittedName>
</protein>
<dbReference type="InterPro" id="IPR013766">
    <property type="entry name" value="Thioredoxin_domain"/>
</dbReference>
<sequence>MLLIKRSVFILAGLIFILSGCGTEKIDNPLNYQLENFSYTNQENDKVSLEDLKGKVWVANFIFTSCETVCPPMTSHMTELQKRAKEENLDVHFVSFSVDPEVDTPEKLKDFSSNYPLSLKNWDFLTGYSQKEIEKFALENFKAIVQKPEDEDQVIHQTYFYLIDADGKVLKDYEGFKEVPYDRIVKDIKIVQK</sequence>
<evidence type="ECO:0000259" key="3">
    <source>
        <dbReference type="PROSITE" id="PS51352"/>
    </source>
</evidence>
<organism evidence="4 5">
    <name type="scientific">Bacillus capparidis</name>
    <dbReference type="NCBI Taxonomy" id="1840411"/>
    <lineage>
        <taxon>Bacteria</taxon>
        <taxon>Bacillati</taxon>
        <taxon>Bacillota</taxon>
        <taxon>Bacilli</taxon>
        <taxon>Bacillales</taxon>
        <taxon>Bacillaceae</taxon>
        <taxon>Bacillus</taxon>
    </lineage>
</organism>
<dbReference type="InterPro" id="IPR036249">
    <property type="entry name" value="Thioredoxin-like_sf"/>
</dbReference>
<dbReference type="InterPro" id="IPR003782">
    <property type="entry name" value="SCO1/SenC"/>
</dbReference>
<dbReference type="Proteomes" id="UP000674416">
    <property type="component" value="Unassembled WGS sequence"/>
</dbReference>
<dbReference type="PROSITE" id="PS51352">
    <property type="entry name" value="THIOREDOXIN_2"/>
    <property type="match status" value="1"/>
</dbReference>
<dbReference type="Pfam" id="PF02630">
    <property type="entry name" value="SCO1-SenC"/>
    <property type="match status" value="1"/>
</dbReference>
<evidence type="ECO:0000313" key="4">
    <source>
        <dbReference type="EMBL" id="MBP1080355.1"/>
    </source>
</evidence>
<dbReference type="CDD" id="cd02968">
    <property type="entry name" value="SCO"/>
    <property type="match status" value="1"/>
</dbReference>
<reference evidence="4 5" key="1">
    <citation type="submission" date="2021-01" db="EMBL/GenBank/DDBJ databases">
        <title>Genomic Encyclopedia of Type Strains, Phase IV (KMG-IV): sequencing the most valuable type-strain genomes for metagenomic binning, comparative biology and taxonomic classification.</title>
        <authorList>
            <person name="Goeker M."/>
        </authorList>
    </citation>
    <scope>NUCLEOTIDE SEQUENCE [LARGE SCALE GENOMIC DNA]</scope>
    <source>
        <strain evidence="4 5">DSM 103394</strain>
    </source>
</reference>
<dbReference type="EMBL" id="JAFDST010000001">
    <property type="protein sequence ID" value="MBP1080355.1"/>
    <property type="molecule type" value="Genomic_DNA"/>
</dbReference>
<dbReference type="PROSITE" id="PS51257">
    <property type="entry name" value="PROKAR_LIPOPROTEIN"/>
    <property type="match status" value="1"/>
</dbReference>
<feature type="domain" description="Thioredoxin" evidence="3">
    <location>
        <begin position="28"/>
        <end position="193"/>
    </location>
</feature>
<accession>A0ABS4CSP8</accession>
<keyword evidence="5" id="KW-1185">Reference proteome</keyword>
<evidence type="ECO:0000256" key="1">
    <source>
        <dbReference type="ARBA" id="ARBA00010996"/>
    </source>
</evidence>
<comment type="caution">
    <text evidence="4">The sequence shown here is derived from an EMBL/GenBank/DDBJ whole genome shotgun (WGS) entry which is preliminary data.</text>
</comment>
<dbReference type="SUPFAM" id="SSF52833">
    <property type="entry name" value="Thioredoxin-like"/>
    <property type="match status" value="1"/>
</dbReference>
<comment type="similarity">
    <text evidence="1">Belongs to the SCO1/2 family.</text>
</comment>
<evidence type="ECO:0000313" key="5">
    <source>
        <dbReference type="Proteomes" id="UP000674416"/>
    </source>
</evidence>
<proteinExistence type="inferred from homology"/>
<dbReference type="PANTHER" id="PTHR12151">
    <property type="entry name" value="ELECTRON TRANSPORT PROTIN SCO1/SENC FAMILY MEMBER"/>
    <property type="match status" value="1"/>
</dbReference>
<evidence type="ECO:0000256" key="2">
    <source>
        <dbReference type="ARBA" id="ARBA00023008"/>
    </source>
</evidence>